<protein>
    <submittedName>
        <fullName evidence="2">Unannotated protein</fullName>
    </submittedName>
</protein>
<proteinExistence type="predicted"/>
<dbReference type="EMBL" id="CAFAAD010000190">
    <property type="protein sequence ID" value="CAB4805575.1"/>
    <property type="molecule type" value="Genomic_DNA"/>
</dbReference>
<name>A0A6J6YAY9_9ZZZZ</name>
<reference evidence="2" key="1">
    <citation type="submission" date="2020-05" db="EMBL/GenBank/DDBJ databases">
        <authorList>
            <person name="Chiriac C."/>
            <person name="Salcher M."/>
            <person name="Ghai R."/>
            <person name="Kavagutti S V."/>
        </authorList>
    </citation>
    <scope>NUCLEOTIDE SEQUENCE</scope>
</reference>
<accession>A0A6J6YAY9</accession>
<dbReference type="AlphaFoldDB" id="A0A6J6YAY9"/>
<feature type="region of interest" description="Disordered" evidence="1">
    <location>
        <begin position="44"/>
        <end position="76"/>
    </location>
</feature>
<evidence type="ECO:0000256" key="1">
    <source>
        <dbReference type="SAM" id="MobiDB-lite"/>
    </source>
</evidence>
<evidence type="ECO:0000313" key="2">
    <source>
        <dbReference type="EMBL" id="CAB4805575.1"/>
    </source>
</evidence>
<gene>
    <name evidence="2" type="ORF">UFOPK2969_01713</name>
</gene>
<sequence>MVEVKAECDVGEDVQRSNGCTIKTAGDIGIRVAVDEVWVRPAPRQIGQMPKQEEADDDAAPAHGASRPVHCHIVTR</sequence>
<organism evidence="2">
    <name type="scientific">freshwater metagenome</name>
    <dbReference type="NCBI Taxonomy" id="449393"/>
    <lineage>
        <taxon>unclassified sequences</taxon>
        <taxon>metagenomes</taxon>
        <taxon>ecological metagenomes</taxon>
    </lineage>
</organism>